<keyword evidence="2" id="KW-0560">Oxidoreductase</keyword>
<sequence length="180" mass="20653">MGALPKGHGLRKEAGSMSVALDRFEVLERIDSLQQAYVQALDSAKMEDWLNCFSQQQASYVCISDENEKRGLPIALMLDDCRERIKDRVSFVTKIWAGTFEPYRTTHFVQRLGVEKIATDTYRQVSNFSIMISPEMGSSYVLATGRYHDLVAVEHGKAVFREKRAIYDTRILPRYVVYPF</sequence>
<protein>
    <recommendedName>
        <fullName evidence="5">Aromatic-ring-hydroxylating dioxygenase subunit beta</fullName>
    </recommendedName>
</protein>
<dbReference type="Gene3D" id="3.10.450.50">
    <property type="match status" value="1"/>
</dbReference>
<evidence type="ECO:0000313" key="3">
    <source>
        <dbReference type="EMBL" id="ASW03928.1"/>
    </source>
</evidence>
<geneLocation type="plasmid" evidence="3 4">
    <name>pBN2</name>
</geneLocation>
<evidence type="ECO:0000256" key="1">
    <source>
        <dbReference type="ARBA" id="ARBA00009570"/>
    </source>
</evidence>
<dbReference type="AlphaFoldDB" id="A0A248VY51"/>
<evidence type="ECO:0008006" key="5">
    <source>
        <dbReference type="Google" id="ProtNLM"/>
    </source>
</evidence>
<comment type="similarity">
    <text evidence="1">Belongs to the bacterial ring-hydroxylating dioxygenase beta subunit family.</text>
</comment>
<keyword evidence="3" id="KW-0614">Plasmid</keyword>
<gene>
    <name evidence="3" type="ORF">CJU94_37825</name>
</gene>
<dbReference type="InterPro" id="IPR032710">
    <property type="entry name" value="NTF2-like_dom_sf"/>
</dbReference>
<dbReference type="Pfam" id="PF00866">
    <property type="entry name" value="Ring_hydroxyl_B"/>
    <property type="match status" value="1"/>
</dbReference>
<name>A0A248VY51_9BURK</name>
<dbReference type="InterPro" id="IPR000391">
    <property type="entry name" value="Rng_hydr_dOase-bsu"/>
</dbReference>
<evidence type="ECO:0000313" key="4">
    <source>
        <dbReference type="Proteomes" id="UP000215158"/>
    </source>
</evidence>
<keyword evidence="4" id="KW-1185">Reference proteome</keyword>
<dbReference type="GO" id="GO:0016491">
    <property type="term" value="F:oxidoreductase activity"/>
    <property type="evidence" value="ECO:0007669"/>
    <property type="project" value="UniProtKB-KW"/>
</dbReference>
<accession>A0A248VY51</accession>
<reference evidence="3 4" key="1">
    <citation type="submission" date="2017-08" db="EMBL/GenBank/DDBJ databases">
        <title>Identification and genetic characteristics of simultaneous BTEX- and naphthalene-degrading Paraburkholderia sp. BN5 isolated from petroleum-contaminated soil.</title>
        <authorList>
            <person name="Lee Y."/>
            <person name="Jeon C.O."/>
        </authorList>
    </citation>
    <scope>NUCLEOTIDE SEQUENCE [LARGE SCALE GENOMIC DNA]</scope>
    <source>
        <strain evidence="3 4">BN5</strain>
        <plasmid evidence="3 4">pBN2</plasmid>
    </source>
</reference>
<dbReference type="SUPFAM" id="SSF54427">
    <property type="entry name" value="NTF2-like"/>
    <property type="match status" value="1"/>
</dbReference>
<organism evidence="3 4">
    <name type="scientific">Paraburkholderia aromaticivorans</name>
    <dbReference type="NCBI Taxonomy" id="2026199"/>
    <lineage>
        <taxon>Bacteria</taxon>
        <taxon>Pseudomonadati</taxon>
        <taxon>Pseudomonadota</taxon>
        <taxon>Betaproteobacteria</taxon>
        <taxon>Burkholderiales</taxon>
        <taxon>Burkholderiaceae</taxon>
        <taxon>Paraburkholderia</taxon>
    </lineage>
</organism>
<dbReference type="EMBL" id="CP022992">
    <property type="protein sequence ID" value="ASW03928.1"/>
    <property type="molecule type" value="Genomic_DNA"/>
</dbReference>
<proteinExistence type="inferred from homology"/>
<dbReference type="KEGG" id="parb:CJU94_37825"/>
<evidence type="ECO:0000256" key="2">
    <source>
        <dbReference type="ARBA" id="ARBA00023002"/>
    </source>
</evidence>
<dbReference type="Proteomes" id="UP000215158">
    <property type="component" value="Plasmid pBN2"/>
</dbReference>